<keyword evidence="1" id="KW-0285">Flavoprotein</keyword>
<dbReference type="Gene3D" id="3.20.20.70">
    <property type="entry name" value="Aldolase class I"/>
    <property type="match status" value="1"/>
</dbReference>
<sequence>MHRQQDYDHPVQLGQQLTLRNGYCLAPLSTQTALFNGEVSRNDCYFHQQHAKYVGLDIVGSAYVAVNGSTAMGSISVADDQKIPGLRQLATTIQRTGAKAILQLVHAGRMTNPVITQGTAVVAPSTIQATHGAGGLPETLTAQAIDTIVDQFGAATQRAILAGFDGVELHGANGFLLQQFLSPLSNRRTDAFGGTLENRLRVPLMVVKRVLQVAKQASQPFVVGYRFSPEEVEPGGLSLVDSLVLTHLLSHLPLSYLSLSLRRYNQQPVTIKSTKTVVDLIAAETTLPLMVAGHIRTASDVQTVAAVARLVAIGRPLMVDPHWPLFFRQPERLKTTREVTAAEVGITQQLFHYL</sequence>
<organism evidence="4 5">
    <name type="scientific">Levilactobacillus brevis</name>
    <name type="common">Lactobacillus brevis</name>
    <dbReference type="NCBI Taxonomy" id="1580"/>
    <lineage>
        <taxon>Bacteria</taxon>
        <taxon>Bacillati</taxon>
        <taxon>Bacillota</taxon>
        <taxon>Bacilli</taxon>
        <taxon>Lactobacillales</taxon>
        <taxon>Lactobacillaceae</taxon>
        <taxon>Levilactobacillus</taxon>
    </lineage>
</organism>
<dbReference type="InterPro" id="IPR001155">
    <property type="entry name" value="OxRdtase_FMN_N"/>
</dbReference>
<evidence type="ECO:0000259" key="3">
    <source>
        <dbReference type="Pfam" id="PF00724"/>
    </source>
</evidence>
<feature type="domain" description="NADH:flavin oxidoreductase/NADH oxidase N-terminal" evidence="3">
    <location>
        <begin position="10"/>
        <end position="324"/>
    </location>
</feature>
<dbReference type="InterPro" id="IPR051799">
    <property type="entry name" value="NADH_flavin_oxidoreductase"/>
</dbReference>
<dbReference type="AlphaFoldDB" id="A0A2A3TZI0"/>
<dbReference type="EMBL" id="NVYO01000001">
    <property type="protein sequence ID" value="PBQ24201.1"/>
    <property type="molecule type" value="Genomic_DNA"/>
</dbReference>
<dbReference type="Proteomes" id="UP000217918">
    <property type="component" value="Unassembled WGS sequence"/>
</dbReference>
<dbReference type="InterPro" id="IPR013785">
    <property type="entry name" value="Aldolase_TIM"/>
</dbReference>
<comment type="caution">
    <text evidence="4">The sequence shown here is derived from an EMBL/GenBank/DDBJ whole genome shotgun (WGS) entry which is preliminary data.</text>
</comment>
<evidence type="ECO:0000313" key="4">
    <source>
        <dbReference type="EMBL" id="PBQ24201.1"/>
    </source>
</evidence>
<reference evidence="4 5" key="1">
    <citation type="submission" date="2017-09" db="EMBL/GenBank/DDBJ databases">
        <title>Genome sequence of Lactobacillus brevis D7.</title>
        <authorList>
            <person name="Kwon M.-S."/>
            <person name="Lim S.K."/>
            <person name="Choi H.-J."/>
        </authorList>
    </citation>
    <scope>NUCLEOTIDE SEQUENCE [LARGE SCALE GENOMIC DNA]</scope>
    <source>
        <strain evidence="4 5">D7</strain>
    </source>
</reference>
<accession>A0A2A3TZI0</accession>
<dbReference type="PANTHER" id="PTHR43656">
    <property type="entry name" value="BINDING OXIDOREDUCTASE, PUTATIVE (AFU_ORTHOLOGUE AFUA_2G08260)-RELATED"/>
    <property type="match status" value="1"/>
</dbReference>
<dbReference type="Pfam" id="PF00724">
    <property type="entry name" value="Oxidored_FMN"/>
    <property type="match status" value="1"/>
</dbReference>
<dbReference type="GO" id="GO:0010181">
    <property type="term" value="F:FMN binding"/>
    <property type="evidence" value="ECO:0007669"/>
    <property type="project" value="InterPro"/>
</dbReference>
<proteinExistence type="predicted"/>
<keyword evidence="2" id="KW-0560">Oxidoreductase</keyword>
<protein>
    <submittedName>
        <fullName evidence="4">NADH:flavin oxidoreductase</fullName>
    </submittedName>
</protein>
<dbReference type="SUPFAM" id="SSF51395">
    <property type="entry name" value="FMN-linked oxidoreductases"/>
    <property type="match status" value="1"/>
</dbReference>
<dbReference type="GO" id="GO:0016491">
    <property type="term" value="F:oxidoreductase activity"/>
    <property type="evidence" value="ECO:0007669"/>
    <property type="project" value="UniProtKB-KW"/>
</dbReference>
<evidence type="ECO:0000256" key="2">
    <source>
        <dbReference type="ARBA" id="ARBA00023002"/>
    </source>
</evidence>
<evidence type="ECO:0000313" key="5">
    <source>
        <dbReference type="Proteomes" id="UP000217918"/>
    </source>
</evidence>
<gene>
    <name evidence="4" type="ORF">CNR29_09330</name>
</gene>
<name>A0A2A3TZI0_LEVBR</name>
<evidence type="ECO:0000256" key="1">
    <source>
        <dbReference type="ARBA" id="ARBA00022630"/>
    </source>
</evidence>
<dbReference type="RefSeq" id="WP_096110213.1">
    <property type="nucleotide sequence ID" value="NZ_NVYO01000001.1"/>
</dbReference>
<dbReference type="PANTHER" id="PTHR43656:SF2">
    <property type="entry name" value="BINDING OXIDOREDUCTASE, PUTATIVE (AFU_ORTHOLOGUE AFUA_2G08260)-RELATED"/>
    <property type="match status" value="1"/>
</dbReference>